<feature type="coiled-coil region" evidence="11">
    <location>
        <begin position="159"/>
        <end position="207"/>
    </location>
</feature>
<comment type="caution">
    <text evidence="10">Lacks conserved residue(s) required for the propagation of feature annotation.</text>
</comment>
<evidence type="ECO:0000256" key="3">
    <source>
        <dbReference type="ARBA" id="ARBA00022792"/>
    </source>
</evidence>
<evidence type="ECO:0000256" key="2">
    <source>
        <dbReference type="ARBA" id="ARBA00022692"/>
    </source>
</evidence>
<keyword evidence="2 10" id="KW-0812">Transmembrane</keyword>
<gene>
    <name evidence="12" type="ORF">LAQU0_S14e01068g</name>
</gene>
<dbReference type="Proteomes" id="UP000236544">
    <property type="component" value="Unassembled WGS sequence"/>
</dbReference>
<dbReference type="GO" id="GO:0007007">
    <property type="term" value="P:inner mitochondrial membrane organization"/>
    <property type="evidence" value="ECO:0007669"/>
    <property type="project" value="TreeGrafter"/>
</dbReference>
<dbReference type="InterPro" id="IPR008839">
    <property type="entry name" value="MDM33_fungi"/>
</dbReference>
<comment type="similarity">
    <text evidence="1 10">Belongs to the SHE9 family.</text>
</comment>
<evidence type="ECO:0000256" key="10">
    <source>
        <dbReference type="RuleBase" id="RU364128"/>
    </source>
</evidence>
<keyword evidence="6 11" id="KW-0175">Coiled coil</keyword>
<dbReference type="AlphaFoldDB" id="A0A0P1KVH2"/>
<dbReference type="PANTHER" id="PTHR31961:SF3">
    <property type="entry name" value="SENSITIVE TO HIGH EXPRESSION PROTEIN 9, MITOCHONDRIAL"/>
    <property type="match status" value="1"/>
</dbReference>
<evidence type="ECO:0000256" key="11">
    <source>
        <dbReference type="SAM" id="Coils"/>
    </source>
</evidence>
<proteinExistence type="inferred from homology"/>
<protein>
    <recommendedName>
        <fullName evidence="10">Sensitive to high expression protein 9, mitochondrial</fullName>
    </recommendedName>
</protein>
<organism evidence="12 13">
    <name type="scientific">Lachancea quebecensis</name>
    <dbReference type="NCBI Taxonomy" id="1654605"/>
    <lineage>
        <taxon>Eukaryota</taxon>
        <taxon>Fungi</taxon>
        <taxon>Dikarya</taxon>
        <taxon>Ascomycota</taxon>
        <taxon>Saccharomycotina</taxon>
        <taxon>Saccharomycetes</taxon>
        <taxon>Saccharomycetales</taxon>
        <taxon>Saccharomycetaceae</taxon>
        <taxon>Lachancea</taxon>
    </lineage>
</organism>
<evidence type="ECO:0000256" key="6">
    <source>
        <dbReference type="ARBA" id="ARBA00023054"/>
    </source>
</evidence>
<comment type="subcellular location">
    <subcellularLocation>
        <location evidence="10">Mitochondrion inner membrane</location>
        <topology evidence="10">Multi-pass membrane protein</topology>
    </subcellularLocation>
</comment>
<sequence length="442" mass="51096">MFARRLILLYPRRLPRQIASIRVNSTFHEGNKKKPDKAVKNSNFPALEPAWSEVRAKIASANAQAKHYTGQFKNQIDKAKAAIQEANRKLAEEDRNASDSRLGFDTDVETKGRIEGLPSARERSRMQWAKKLEFYLDSLQETIFTATKALNDVTGYSSIQKLRKSIELMEKELEKSKEEVRVAKTTFNEAIAARAESQREVNELLQRKNSWSPADLERFTHLYTDDTLNLKKEEDAKRTLQSAESQEEALSNNLYRAILTRYHEEQIWSDKIRRTSTWGTFILMGMNIFLFLVFQLLLEPWKRRRLVGSFEDKVKRALDEQALVQNNRLNEMSDHISTSFEKKNGALESIAPATLTNEQELTEKTPEELTAFTPIKWKSWPEISYAFKQNFRILRDWAHDFLQKLLCINKTNLNSTTTFTTAELYVYSTLVGIAGYLTCACI</sequence>
<accession>A0A0P1KVH2</accession>
<feature type="transmembrane region" description="Helical" evidence="10">
    <location>
        <begin position="278"/>
        <end position="298"/>
    </location>
</feature>
<evidence type="ECO:0000256" key="5">
    <source>
        <dbReference type="ARBA" id="ARBA00022989"/>
    </source>
</evidence>
<comment type="subunit">
    <text evidence="10">Homooligomer.</text>
</comment>
<evidence type="ECO:0000313" key="13">
    <source>
        <dbReference type="Proteomes" id="UP000236544"/>
    </source>
</evidence>
<keyword evidence="5 10" id="KW-1133">Transmembrane helix</keyword>
<name>A0A0P1KVH2_9SACH</name>
<dbReference type="OrthoDB" id="5595506at2759"/>
<keyword evidence="8 10" id="KW-0472">Membrane</keyword>
<reference evidence="13" key="1">
    <citation type="submission" date="2015-10" db="EMBL/GenBank/DDBJ databases">
        <authorList>
            <person name="Devillers H."/>
        </authorList>
    </citation>
    <scope>NUCLEOTIDE SEQUENCE [LARGE SCALE GENOMIC DNA]</scope>
</reference>
<dbReference type="EMBL" id="LN890536">
    <property type="protein sequence ID" value="CUS24142.1"/>
    <property type="molecule type" value="Genomic_DNA"/>
</dbReference>
<evidence type="ECO:0000256" key="7">
    <source>
        <dbReference type="ARBA" id="ARBA00023128"/>
    </source>
</evidence>
<keyword evidence="7 10" id="KW-0496">Mitochondrion</keyword>
<keyword evidence="3 10" id="KW-0999">Mitochondrion inner membrane</keyword>
<keyword evidence="4 10" id="KW-0809">Transit peptide</keyword>
<evidence type="ECO:0000256" key="1">
    <source>
        <dbReference type="ARBA" id="ARBA00007472"/>
    </source>
</evidence>
<dbReference type="PANTHER" id="PTHR31961">
    <property type="entry name" value="SENSITIVE TO HIGH EXPRESSION PROTEIN 9, MITOCHONDRIAL"/>
    <property type="match status" value="1"/>
</dbReference>
<feature type="coiled-coil region" evidence="11">
    <location>
        <begin position="69"/>
        <end position="96"/>
    </location>
</feature>
<evidence type="ECO:0000256" key="8">
    <source>
        <dbReference type="ARBA" id="ARBA00023136"/>
    </source>
</evidence>
<keyword evidence="13" id="KW-1185">Reference proteome</keyword>
<evidence type="ECO:0000313" key="12">
    <source>
        <dbReference type="EMBL" id="CUS24142.1"/>
    </source>
</evidence>
<dbReference type="GO" id="GO:0005743">
    <property type="term" value="C:mitochondrial inner membrane"/>
    <property type="evidence" value="ECO:0007669"/>
    <property type="project" value="UniProtKB-SubCell"/>
</dbReference>
<comment type="function">
    <text evidence="9">Required for the maintenance of the structure of the mitochondrial inner membrane. Involved in mitochondrial morphology. Causes growth arrest when highly overexpressed.</text>
</comment>
<dbReference type="Pfam" id="PF05546">
    <property type="entry name" value="She9_MDM33"/>
    <property type="match status" value="1"/>
</dbReference>
<evidence type="ECO:0000256" key="9">
    <source>
        <dbReference type="ARBA" id="ARBA00024807"/>
    </source>
</evidence>
<evidence type="ECO:0000256" key="4">
    <source>
        <dbReference type="ARBA" id="ARBA00022946"/>
    </source>
</evidence>